<evidence type="ECO:0000256" key="5">
    <source>
        <dbReference type="ARBA" id="ARBA00022771"/>
    </source>
</evidence>
<proteinExistence type="inferred from homology"/>
<evidence type="ECO:0000256" key="10">
    <source>
        <dbReference type="PIRSR" id="PIRSR005586-1"/>
    </source>
</evidence>
<evidence type="ECO:0000256" key="11">
    <source>
        <dbReference type="PIRSR" id="PIRSR005586-2"/>
    </source>
</evidence>
<protein>
    <recommendedName>
        <fullName evidence="9">DNA-directed RNA polymerase subunit</fullName>
    </recommendedName>
</protein>
<dbReference type="InterPro" id="IPR001222">
    <property type="entry name" value="Znf_TFIIS"/>
</dbReference>
<evidence type="ECO:0000256" key="12">
    <source>
        <dbReference type="RuleBase" id="RU003474"/>
    </source>
</evidence>
<evidence type="ECO:0000313" key="15">
    <source>
        <dbReference type="Proteomes" id="UP000029725"/>
    </source>
</evidence>
<keyword evidence="5 11" id="KW-0863">Zinc-finger</keyword>
<dbReference type="EMBL" id="JMKJ01000111">
    <property type="protein sequence ID" value="KGG52201.1"/>
    <property type="molecule type" value="Genomic_DNA"/>
</dbReference>
<dbReference type="Gene3D" id="2.20.25.10">
    <property type="match status" value="2"/>
</dbReference>
<comment type="caution">
    <text evidence="14">The sequence shown here is derived from an EMBL/GenBank/DDBJ whole genome shotgun (WGS) entry which is preliminary data.</text>
</comment>
<evidence type="ECO:0000259" key="13">
    <source>
        <dbReference type="PROSITE" id="PS51133"/>
    </source>
</evidence>
<feature type="domain" description="TFIIS-type" evidence="13">
    <location>
        <begin position="78"/>
        <end position="121"/>
    </location>
</feature>
<dbReference type="GO" id="GO:0005665">
    <property type="term" value="C:RNA polymerase II, core complex"/>
    <property type="evidence" value="ECO:0007669"/>
    <property type="project" value="TreeGrafter"/>
</dbReference>
<comment type="subunit">
    <text evidence="2">Component of the RNA polymerase II (Pol II) complex consisting of 12 subunits.</text>
</comment>
<keyword evidence="15" id="KW-1185">Reference proteome</keyword>
<feature type="binding site" evidence="10">
    <location>
        <position position="85"/>
    </location>
    <ligand>
        <name>Zn(2+)</name>
        <dbReference type="ChEBI" id="CHEBI:29105"/>
        <label>2</label>
    </ligand>
</feature>
<dbReference type="GO" id="GO:0003676">
    <property type="term" value="F:nucleic acid binding"/>
    <property type="evidence" value="ECO:0007669"/>
    <property type="project" value="InterPro"/>
</dbReference>
<feature type="binding site" evidence="10">
    <location>
        <position position="116"/>
    </location>
    <ligand>
        <name>Zn(2+)</name>
        <dbReference type="ChEBI" id="CHEBI:29105"/>
        <label>2</label>
    </ligand>
</feature>
<dbReference type="Proteomes" id="UP000029725">
    <property type="component" value="Unassembled WGS sequence"/>
</dbReference>
<evidence type="ECO:0000256" key="3">
    <source>
        <dbReference type="ARBA" id="ARBA00022478"/>
    </source>
</evidence>
<dbReference type="GeneID" id="25258942"/>
<dbReference type="InterPro" id="IPR012164">
    <property type="entry name" value="Rpa12/Rpb9/Rpc10/TFS"/>
</dbReference>
<reference evidence="14 15" key="1">
    <citation type="submission" date="2014-04" db="EMBL/GenBank/DDBJ databases">
        <title>A new species of microsporidia sheds light on the evolution of extreme parasitism.</title>
        <authorList>
            <person name="Haag K.L."/>
            <person name="James T.Y."/>
            <person name="Larsson R."/>
            <person name="Schaer T.M."/>
            <person name="Refardt D."/>
            <person name="Pombert J.-F."/>
            <person name="Ebert D."/>
        </authorList>
    </citation>
    <scope>NUCLEOTIDE SEQUENCE [LARGE SCALE GENOMIC DNA]</scope>
    <source>
        <strain evidence="14 15">UGP3</strain>
        <tissue evidence="14">Spores</tissue>
    </source>
</reference>
<evidence type="ECO:0000256" key="9">
    <source>
        <dbReference type="PIRNR" id="PIRNR005586"/>
    </source>
</evidence>
<dbReference type="GO" id="GO:0005730">
    <property type="term" value="C:nucleolus"/>
    <property type="evidence" value="ECO:0007669"/>
    <property type="project" value="UniProtKB-SubCell"/>
</dbReference>
<feature type="binding site" evidence="10">
    <location>
        <position position="35"/>
    </location>
    <ligand>
        <name>Zn(2+)</name>
        <dbReference type="ChEBI" id="CHEBI:29105"/>
        <label>1</label>
    </ligand>
</feature>
<dbReference type="OrthoDB" id="282270at2759"/>
<evidence type="ECO:0000256" key="2">
    <source>
        <dbReference type="ARBA" id="ARBA00011730"/>
    </source>
</evidence>
<dbReference type="RefSeq" id="XP_013238628.1">
    <property type="nucleotide sequence ID" value="XM_013383174.1"/>
</dbReference>
<dbReference type="PANTHER" id="PTHR11239">
    <property type="entry name" value="DNA-DIRECTED RNA POLYMERASE"/>
    <property type="match status" value="1"/>
</dbReference>
<dbReference type="PROSITE" id="PS51133">
    <property type="entry name" value="ZF_TFIIS_2"/>
    <property type="match status" value="1"/>
</dbReference>
<dbReference type="InterPro" id="IPR001529">
    <property type="entry name" value="Zn_ribbon_RPB9"/>
</dbReference>
<dbReference type="GO" id="GO:0001193">
    <property type="term" value="P:maintenance of transcriptional fidelity during transcription elongation by RNA polymerase II"/>
    <property type="evidence" value="ECO:0007669"/>
    <property type="project" value="TreeGrafter"/>
</dbReference>
<dbReference type="HOGENOM" id="CLU_093932_0_1_1"/>
<dbReference type="GO" id="GO:0003899">
    <property type="term" value="F:DNA-directed RNA polymerase activity"/>
    <property type="evidence" value="ECO:0007669"/>
    <property type="project" value="InterPro"/>
</dbReference>
<feature type="binding site" evidence="10">
    <location>
        <position position="16"/>
    </location>
    <ligand>
        <name>Zn(2+)</name>
        <dbReference type="ChEBI" id="CHEBI:29105"/>
        <label>1</label>
    </ligand>
</feature>
<keyword evidence="7 9" id="KW-0804">Transcription</keyword>
<accession>A0A098VWR6</accession>
<feature type="binding site" evidence="10">
    <location>
        <position position="111"/>
    </location>
    <ligand>
        <name>Zn(2+)</name>
        <dbReference type="ChEBI" id="CHEBI:29105"/>
        <label>2</label>
    </ligand>
</feature>
<dbReference type="GO" id="GO:0008270">
    <property type="term" value="F:zinc ion binding"/>
    <property type="evidence" value="ECO:0007669"/>
    <property type="project" value="UniProtKB-KW"/>
</dbReference>
<evidence type="ECO:0000256" key="8">
    <source>
        <dbReference type="ARBA" id="ARBA00023242"/>
    </source>
</evidence>
<dbReference type="SUPFAM" id="SSF57783">
    <property type="entry name" value="Zinc beta-ribbon"/>
    <property type="match status" value="2"/>
</dbReference>
<keyword evidence="4 10" id="KW-0479">Metal-binding</keyword>
<name>A0A098VWR6_9MICR</name>
<dbReference type="GO" id="GO:0006283">
    <property type="term" value="P:transcription-coupled nucleotide-excision repair"/>
    <property type="evidence" value="ECO:0007669"/>
    <property type="project" value="TreeGrafter"/>
</dbReference>
<dbReference type="AlphaFoldDB" id="A0A098VWR6"/>
<evidence type="ECO:0000313" key="14">
    <source>
        <dbReference type="EMBL" id="KGG52201.1"/>
    </source>
</evidence>
<comment type="subcellular location">
    <subcellularLocation>
        <location evidence="1">Nucleus</location>
        <location evidence="1">Nucleolus</location>
    </subcellularLocation>
</comment>
<dbReference type="PIRSF" id="PIRSF005586">
    <property type="entry name" value="RNApol_RpoM"/>
    <property type="match status" value="1"/>
</dbReference>
<feature type="binding site" evidence="10">
    <location>
        <position position="13"/>
    </location>
    <ligand>
        <name>Zn(2+)</name>
        <dbReference type="ChEBI" id="CHEBI:29105"/>
        <label>1</label>
    </ligand>
</feature>
<keyword evidence="8 9" id="KW-0539">Nucleus</keyword>
<keyword evidence="3 9" id="KW-0240">DNA-directed RNA polymerase</keyword>
<organism evidence="14 15">
    <name type="scientific">Mitosporidium daphniae</name>
    <dbReference type="NCBI Taxonomy" id="1485682"/>
    <lineage>
        <taxon>Eukaryota</taxon>
        <taxon>Fungi</taxon>
        <taxon>Fungi incertae sedis</taxon>
        <taxon>Microsporidia</taxon>
        <taxon>Mitosporidium</taxon>
    </lineage>
</organism>
<feature type="zinc finger region" description="C4-type" evidence="11">
    <location>
        <begin position="13"/>
        <end position="38"/>
    </location>
</feature>
<dbReference type="GO" id="GO:0006367">
    <property type="term" value="P:transcription initiation at RNA polymerase II promoter"/>
    <property type="evidence" value="ECO:0007669"/>
    <property type="project" value="TreeGrafter"/>
</dbReference>
<comment type="similarity">
    <text evidence="9 12">Belongs to the archaeal rpoM/eukaryotic RPA12/RPB9/RPC11 RNA polymerase family.</text>
</comment>
<sequence>MDQAADTSSVRFCAECNNMLYPREDRSARQLLFFCKNCDHQEPAVGHIVSRNDILFKGQSKQRGRVDLASDPTLPRTSRVKCPRCTHHQAVFFHERERYADAPSLTLSFVCCNISCNFQWKDVSATV</sequence>
<dbReference type="InterPro" id="IPR019761">
    <property type="entry name" value="DNA-dir_RNA_pol-M_15_CS"/>
</dbReference>
<evidence type="ECO:0000256" key="1">
    <source>
        <dbReference type="ARBA" id="ARBA00004604"/>
    </source>
</evidence>
<keyword evidence="6 10" id="KW-0862">Zinc</keyword>
<dbReference type="SMART" id="SM00440">
    <property type="entry name" value="ZnF_C2C2"/>
    <property type="match status" value="1"/>
</dbReference>
<dbReference type="Pfam" id="PF01096">
    <property type="entry name" value="Zn_ribbon_TFIIS"/>
    <property type="match status" value="1"/>
</dbReference>
<dbReference type="SMART" id="SM00661">
    <property type="entry name" value="RPOL9"/>
    <property type="match status" value="1"/>
</dbReference>
<dbReference type="Pfam" id="PF02150">
    <property type="entry name" value="Zn_ribbon_RPB9"/>
    <property type="match status" value="1"/>
</dbReference>
<evidence type="ECO:0000256" key="6">
    <source>
        <dbReference type="ARBA" id="ARBA00022833"/>
    </source>
</evidence>
<feature type="binding site" evidence="10">
    <location>
        <position position="82"/>
    </location>
    <ligand>
        <name>Zn(2+)</name>
        <dbReference type="ChEBI" id="CHEBI:29105"/>
        <label>2</label>
    </ligand>
</feature>
<feature type="binding site" evidence="10">
    <location>
        <position position="38"/>
    </location>
    <ligand>
        <name>Zn(2+)</name>
        <dbReference type="ChEBI" id="CHEBI:29105"/>
        <label>1</label>
    </ligand>
</feature>
<comment type="function">
    <text evidence="9">DNA-dependent RNA polymerase catalyzes the transcription of DNA into RNA using the four ribonucleoside triphosphates as substrates.</text>
</comment>
<evidence type="ECO:0000256" key="7">
    <source>
        <dbReference type="ARBA" id="ARBA00023163"/>
    </source>
</evidence>
<dbReference type="PROSITE" id="PS01030">
    <property type="entry name" value="RNA_POL_M_15KD"/>
    <property type="match status" value="1"/>
</dbReference>
<dbReference type="PANTHER" id="PTHR11239:SF1">
    <property type="entry name" value="DNA-DIRECTED RNA POLYMERASE II SUBUNIT RPB9"/>
    <property type="match status" value="1"/>
</dbReference>
<dbReference type="VEuPathDB" id="MicrosporidiaDB:DI09_1p510"/>
<gene>
    <name evidence="14" type="ORF">DI09_1p510</name>
</gene>
<evidence type="ECO:0000256" key="4">
    <source>
        <dbReference type="ARBA" id="ARBA00022723"/>
    </source>
</evidence>